<keyword evidence="10" id="KW-1133">Transmembrane helix</keyword>
<dbReference type="CDD" id="cd00082">
    <property type="entry name" value="HisKA"/>
    <property type="match status" value="2"/>
</dbReference>
<evidence type="ECO:0000256" key="3">
    <source>
        <dbReference type="ARBA" id="ARBA00012438"/>
    </source>
</evidence>
<dbReference type="OrthoDB" id="6724607at2"/>
<feature type="coiled-coil region" evidence="9">
    <location>
        <begin position="357"/>
        <end position="387"/>
    </location>
</feature>
<dbReference type="Gene3D" id="3.30.565.10">
    <property type="entry name" value="Histidine kinase-like ATPase, C-terminal domain"/>
    <property type="match status" value="2"/>
</dbReference>
<dbReference type="GO" id="GO:0009927">
    <property type="term" value="F:histidine phosphotransfer kinase activity"/>
    <property type="evidence" value="ECO:0007669"/>
    <property type="project" value="TreeGrafter"/>
</dbReference>
<dbReference type="SMART" id="SM00304">
    <property type="entry name" value="HAMP"/>
    <property type="match status" value="1"/>
</dbReference>
<accession>A0A251X7N0</accession>
<dbReference type="Gene3D" id="3.30.450.20">
    <property type="entry name" value="PAS domain"/>
    <property type="match status" value="2"/>
</dbReference>
<dbReference type="SUPFAM" id="SSF158472">
    <property type="entry name" value="HAMP domain-like"/>
    <property type="match status" value="1"/>
</dbReference>
<evidence type="ECO:0000256" key="2">
    <source>
        <dbReference type="ARBA" id="ARBA00004370"/>
    </source>
</evidence>
<dbReference type="InterPro" id="IPR013767">
    <property type="entry name" value="PAS_fold"/>
</dbReference>
<dbReference type="Proteomes" id="UP000194798">
    <property type="component" value="Unassembled WGS sequence"/>
</dbReference>
<dbReference type="Pfam" id="PF13426">
    <property type="entry name" value="PAS_9"/>
    <property type="match status" value="1"/>
</dbReference>
<dbReference type="SMART" id="SM00448">
    <property type="entry name" value="REC"/>
    <property type="match status" value="2"/>
</dbReference>
<dbReference type="PROSITE" id="PS50113">
    <property type="entry name" value="PAC"/>
    <property type="match status" value="1"/>
</dbReference>
<dbReference type="RefSeq" id="WP_086488656.1">
    <property type="nucleotide sequence ID" value="NZ_MSLT01000018.1"/>
</dbReference>
<dbReference type="FunFam" id="1.10.287.130:FF:000145">
    <property type="entry name" value="Sensory transduction histidine kinase"/>
    <property type="match status" value="1"/>
</dbReference>
<feature type="domain" description="Histidine kinase" evidence="11">
    <location>
        <begin position="387"/>
        <end position="605"/>
    </location>
</feature>
<organism evidence="16 17">
    <name type="scientific">Thioflexithrix psekupsensis</name>
    <dbReference type="NCBI Taxonomy" id="1570016"/>
    <lineage>
        <taxon>Bacteria</taxon>
        <taxon>Pseudomonadati</taxon>
        <taxon>Pseudomonadota</taxon>
        <taxon>Gammaproteobacteria</taxon>
        <taxon>Thiotrichales</taxon>
        <taxon>Thioflexithrix</taxon>
    </lineage>
</organism>
<sequence length="1600" mass="180005">MKLRYKLLIAFFITTSLTGVSTTIFAIYYFSSVIHQEALDSMKKYIEVSQLVYNTQLEELKNFSRTIANNRGFELFARIKVTEKLEQLLHQYSKELPHYHIQVFDKNLVRIAESGLDQLPTLQEHLSYLPPTTLLEKAADLDNKESFASVESITFGQNMFLTISAATPIIDSSERVGTLLVRYVLKEAPPFTQTLEKMLGIRVILSAYEEQSNSNLSSHFFQSESTIGWNNQQFTNNLKLGEFLSYNLPLYDLDEKVIAVLGIHVQTDRYVMAIQQAVFNLISLMALCVTVAFILAYLMAHSVLKPLRQLLRGVEGISSHDFVNSAQQLSNRSWHDALPINRSDELGTLAEAFSLMAQHLQQSFAAVEERNVELQQLNQLKDEFLANTSHELKTPIQGIIGLAETLLDNKELSPNQQKNLLTIIHSGYRLSNLVNDILDFSRLRHRDIELNCQAVNFRSLTDVVIILSKPLLENKPVNLNNAISNNLPLVYGDENRLQQILHNLIGNAIKFTEKGDITVSATIRSKSHDVVIKVRDTGMGIATDSLQRIFEAFEQADGSTSRTYGGTGLGLAITRRLVELHGGQIWADSTPDKGSTFYFSLPLARNQEVSTEITSSRINSILSTPILLSEPALQEKQDENNHGENAPAPYYAAHILVVDDEALNRRVLMNHLHSHHYRVTEANSGKVALELLENGLQPDLVLLDVMMPNMTGYQVTEILRQRWQADELPIVLLTAKSQISDVVLGLETGANDYLTKPISKEELLARLKTHLNLRELRQEKQRLEFRQAQFLEAMPIGVKILEVNGQPYYNNSQAALLGLDFSLPANNEPIKNLYRSGTNSLYPSEQLPLLKAQQGESAYADDLEIRRDNRCIALECWSAPVFENDNIHYIIATFQDITARKQAERELRANETRFRQLMEAMSAAVAIVEADGAVLYSNPATEELTGYSTTALQQLKLWELVHPNYRNKVITPKQMRLDDKFLPVRYELPIINYQHHIRWLDITARKIDYQGKLALIINALDITERKTTTELLNNIAAGLMSYTGKNFLLSLVEYLVHTLQVDCVFIAQYFPTQYGEQMTVDFISAGHNEPHLEKFTYQLKGTASFEVIQHRHLYTCQENAWQYFPQDLLLQSLAAECFIGTPLLSANGNLQGLMAIVNCQPLENYTLHESALRIFAARAAAELERQAALETLEAERASLAAHVQERTSELSRANVELARAARLKDEFLANMSHELRTPLNAILGLSEALLEGAFGSLSETQHRSLAVLLESGRHLLELINDILDLAKIEANKIQLCLSEVFIKEVCESSLRLIQEMASKKKIHLYSSFDPEISLVSVDARRLKQILVNLLSNAVKFTPDGGKVYLTTKGFKDTQKISISIKDTGIGMRAADLPRLFRPFEQLDGGLDRAHEGTGLGLALVQRLVIMHNGTIEVESELNQGSCFTIYLPWIVPEMETPADMQKNIPVKTLSTLSPTEEHAKILLVDDNPINVKTFEEYLTAVGYHIIVAHDGIDALEKVEYVAPDLILMDIQMPRMDGLTACRELRAQEKTKTIPIIALTALAMPGDQEKCLAAGANEYLSKPVRLPELVKLIKQLLTPQN</sequence>
<feature type="domain" description="PAS" evidence="13">
    <location>
        <begin position="910"/>
        <end position="980"/>
    </location>
</feature>
<dbReference type="Gene3D" id="1.10.287.130">
    <property type="match status" value="2"/>
</dbReference>
<dbReference type="SUPFAM" id="SSF52172">
    <property type="entry name" value="CheY-like"/>
    <property type="match status" value="2"/>
</dbReference>
<dbReference type="InterPro" id="IPR000014">
    <property type="entry name" value="PAS"/>
</dbReference>
<dbReference type="InterPro" id="IPR035965">
    <property type="entry name" value="PAS-like_dom_sf"/>
</dbReference>
<dbReference type="InterPro" id="IPR036890">
    <property type="entry name" value="HATPase_C_sf"/>
</dbReference>
<keyword evidence="5" id="KW-0808">Transferase</keyword>
<feature type="domain" description="PAC" evidence="14">
    <location>
        <begin position="853"/>
        <end position="909"/>
    </location>
</feature>
<keyword evidence="6" id="KW-0418">Kinase</keyword>
<evidence type="ECO:0000256" key="6">
    <source>
        <dbReference type="ARBA" id="ARBA00022777"/>
    </source>
</evidence>
<dbReference type="Pfam" id="PF02518">
    <property type="entry name" value="HATPase_c"/>
    <property type="match status" value="2"/>
</dbReference>
<dbReference type="InterPro" id="IPR003660">
    <property type="entry name" value="HAMP_dom"/>
</dbReference>
<keyword evidence="9" id="KW-0175">Coiled coil</keyword>
<feature type="domain" description="Response regulatory" evidence="12">
    <location>
        <begin position="1480"/>
        <end position="1596"/>
    </location>
</feature>
<gene>
    <name evidence="16" type="ORF">TPSD3_11260</name>
</gene>
<dbReference type="SMART" id="SM00387">
    <property type="entry name" value="HATPase_c"/>
    <property type="match status" value="2"/>
</dbReference>
<dbReference type="PANTHER" id="PTHR43047">
    <property type="entry name" value="TWO-COMPONENT HISTIDINE PROTEIN KINASE"/>
    <property type="match status" value="1"/>
</dbReference>
<comment type="subcellular location">
    <subcellularLocation>
        <location evidence="2">Membrane</location>
    </subcellularLocation>
</comment>
<dbReference type="InterPro" id="IPR004358">
    <property type="entry name" value="Sig_transdc_His_kin-like_C"/>
</dbReference>
<evidence type="ECO:0000313" key="17">
    <source>
        <dbReference type="Proteomes" id="UP000194798"/>
    </source>
</evidence>
<dbReference type="CDD" id="cd17546">
    <property type="entry name" value="REC_hyHK_CKI1_RcsC-like"/>
    <property type="match status" value="1"/>
</dbReference>
<proteinExistence type="predicted"/>
<dbReference type="Pfam" id="PF00512">
    <property type="entry name" value="HisKA"/>
    <property type="match status" value="2"/>
</dbReference>
<keyword evidence="10" id="KW-0472">Membrane</keyword>
<dbReference type="InterPro" id="IPR003594">
    <property type="entry name" value="HATPase_dom"/>
</dbReference>
<dbReference type="Gene3D" id="3.40.50.2300">
    <property type="match status" value="2"/>
</dbReference>
<feature type="modified residue" description="4-aspartylphosphate" evidence="8">
    <location>
        <position position="704"/>
    </location>
</feature>
<dbReference type="Pfam" id="PF00672">
    <property type="entry name" value="HAMP"/>
    <property type="match status" value="1"/>
</dbReference>
<dbReference type="InterPro" id="IPR029016">
    <property type="entry name" value="GAF-like_dom_sf"/>
</dbReference>
<dbReference type="InterPro" id="IPR036097">
    <property type="entry name" value="HisK_dim/P_sf"/>
</dbReference>
<dbReference type="FunFam" id="3.30.565.10:FF:000010">
    <property type="entry name" value="Sensor histidine kinase RcsC"/>
    <property type="match status" value="2"/>
</dbReference>
<evidence type="ECO:0000259" key="14">
    <source>
        <dbReference type="PROSITE" id="PS50113"/>
    </source>
</evidence>
<keyword evidence="10" id="KW-0812">Transmembrane</keyword>
<evidence type="ECO:0000256" key="8">
    <source>
        <dbReference type="PROSITE-ProRule" id="PRU00169"/>
    </source>
</evidence>
<dbReference type="GO" id="GO:0000155">
    <property type="term" value="F:phosphorelay sensor kinase activity"/>
    <property type="evidence" value="ECO:0007669"/>
    <property type="project" value="InterPro"/>
</dbReference>
<dbReference type="CDD" id="cd06225">
    <property type="entry name" value="HAMP"/>
    <property type="match status" value="1"/>
</dbReference>
<comment type="caution">
    <text evidence="16">The sequence shown here is derived from an EMBL/GenBank/DDBJ whole genome shotgun (WGS) entry which is preliminary data.</text>
</comment>
<dbReference type="InterPro" id="IPR011006">
    <property type="entry name" value="CheY-like_superfamily"/>
</dbReference>
<dbReference type="GO" id="GO:0005886">
    <property type="term" value="C:plasma membrane"/>
    <property type="evidence" value="ECO:0007669"/>
    <property type="project" value="TreeGrafter"/>
</dbReference>
<dbReference type="SMART" id="SM00388">
    <property type="entry name" value="HisKA"/>
    <property type="match status" value="2"/>
</dbReference>
<dbReference type="SMART" id="SM00091">
    <property type="entry name" value="PAS"/>
    <property type="match status" value="1"/>
</dbReference>
<dbReference type="InterPro" id="IPR003661">
    <property type="entry name" value="HisK_dim/P_dom"/>
</dbReference>
<dbReference type="SUPFAM" id="SSF55874">
    <property type="entry name" value="ATPase domain of HSP90 chaperone/DNA topoisomerase II/histidine kinase"/>
    <property type="match status" value="2"/>
</dbReference>
<dbReference type="PROSITE" id="PS50109">
    <property type="entry name" value="HIS_KIN"/>
    <property type="match status" value="2"/>
</dbReference>
<dbReference type="SUPFAM" id="SSF55785">
    <property type="entry name" value="PYP-like sensor domain (PAS domain)"/>
    <property type="match status" value="2"/>
</dbReference>
<keyword evidence="7" id="KW-0902">Two-component regulatory system</keyword>
<dbReference type="EMBL" id="MSLT01000018">
    <property type="protein sequence ID" value="OUD13209.1"/>
    <property type="molecule type" value="Genomic_DNA"/>
</dbReference>
<dbReference type="PROSITE" id="PS50885">
    <property type="entry name" value="HAMP"/>
    <property type="match status" value="1"/>
</dbReference>
<dbReference type="PRINTS" id="PR00344">
    <property type="entry name" value="BCTRLSENSOR"/>
</dbReference>
<evidence type="ECO:0000256" key="7">
    <source>
        <dbReference type="ARBA" id="ARBA00023012"/>
    </source>
</evidence>
<dbReference type="Gene3D" id="6.10.340.10">
    <property type="match status" value="1"/>
</dbReference>
<evidence type="ECO:0000256" key="5">
    <source>
        <dbReference type="ARBA" id="ARBA00022679"/>
    </source>
</evidence>
<dbReference type="CDD" id="cd16922">
    <property type="entry name" value="HATPase_EvgS-ArcB-TorS-like"/>
    <property type="match status" value="2"/>
</dbReference>
<dbReference type="InterPro" id="IPR000700">
    <property type="entry name" value="PAS-assoc_C"/>
</dbReference>
<dbReference type="CDD" id="cd00130">
    <property type="entry name" value="PAS"/>
    <property type="match status" value="1"/>
</dbReference>
<evidence type="ECO:0000256" key="9">
    <source>
        <dbReference type="SAM" id="Coils"/>
    </source>
</evidence>
<comment type="catalytic activity">
    <reaction evidence="1">
        <text>ATP + protein L-histidine = ADP + protein N-phospho-L-histidine.</text>
        <dbReference type="EC" id="2.7.13.3"/>
    </reaction>
</comment>
<dbReference type="Pfam" id="PF00989">
    <property type="entry name" value="PAS"/>
    <property type="match status" value="1"/>
</dbReference>
<dbReference type="PROSITE" id="PS50110">
    <property type="entry name" value="RESPONSE_REGULATORY"/>
    <property type="match status" value="2"/>
</dbReference>
<dbReference type="PANTHER" id="PTHR43047:SF63">
    <property type="entry name" value="HISTIDINE KINASE"/>
    <property type="match status" value="1"/>
</dbReference>
<dbReference type="SUPFAM" id="SSF55781">
    <property type="entry name" value="GAF domain-like"/>
    <property type="match status" value="1"/>
</dbReference>
<dbReference type="NCBIfam" id="TIGR00229">
    <property type="entry name" value="sensory_box"/>
    <property type="match status" value="1"/>
</dbReference>
<evidence type="ECO:0000259" key="13">
    <source>
        <dbReference type="PROSITE" id="PS50112"/>
    </source>
</evidence>
<evidence type="ECO:0000259" key="11">
    <source>
        <dbReference type="PROSITE" id="PS50109"/>
    </source>
</evidence>
<dbReference type="InterPro" id="IPR001789">
    <property type="entry name" value="Sig_transdc_resp-reg_receiver"/>
</dbReference>
<dbReference type="PROSITE" id="PS50112">
    <property type="entry name" value="PAS"/>
    <property type="match status" value="1"/>
</dbReference>
<dbReference type="Gene3D" id="3.30.450.40">
    <property type="match status" value="1"/>
</dbReference>
<feature type="domain" description="Histidine kinase" evidence="11">
    <location>
        <begin position="1230"/>
        <end position="1451"/>
    </location>
</feature>
<protein>
    <recommendedName>
        <fullName evidence="3">histidine kinase</fullName>
        <ecNumber evidence="3">2.7.13.3</ecNumber>
    </recommendedName>
</protein>
<dbReference type="Pfam" id="PF00072">
    <property type="entry name" value="Response_reg"/>
    <property type="match status" value="2"/>
</dbReference>
<feature type="transmembrane region" description="Helical" evidence="10">
    <location>
        <begin position="277"/>
        <end position="300"/>
    </location>
</feature>
<dbReference type="GO" id="GO:0006355">
    <property type="term" value="P:regulation of DNA-templated transcription"/>
    <property type="evidence" value="ECO:0007669"/>
    <property type="project" value="InterPro"/>
</dbReference>
<dbReference type="SUPFAM" id="SSF47384">
    <property type="entry name" value="Homodimeric domain of signal transducing histidine kinase"/>
    <property type="match status" value="2"/>
</dbReference>
<evidence type="ECO:0000256" key="4">
    <source>
        <dbReference type="ARBA" id="ARBA00022553"/>
    </source>
</evidence>
<evidence type="ECO:0000256" key="1">
    <source>
        <dbReference type="ARBA" id="ARBA00000085"/>
    </source>
</evidence>
<dbReference type="InterPro" id="IPR005467">
    <property type="entry name" value="His_kinase_dom"/>
</dbReference>
<evidence type="ECO:0000259" key="12">
    <source>
        <dbReference type="PROSITE" id="PS50110"/>
    </source>
</evidence>
<evidence type="ECO:0000313" key="16">
    <source>
        <dbReference type="EMBL" id="OUD13209.1"/>
    </source>
</evidence>
<feature type="domain" description="Response regulatory" evidence="12">
    <location>
        <begin position="654"/>
        <end position="771"/>
    </location>
</feature>
<feature type="domain" description="HAMP" evidence="15">
    <location>
        <begin position="301"/>
        <end position="365"/>
    </location>
</feature>
<feature type="modified residue" description="4-aspartylphosphate" evidence="8">
    <location>
        <position position="1529"/>
    </location>
</feature>
<reference evidence="16 17" key="1">
    <citation type="submission" date="2016-12" db="EMBL/GenBank/DDBJ databases">
        <title>Thioflexothrix psekupsii D3 genome sequencing and assembly.</title>
        <authorList>
            <person name="Fomenkov A."/>
            <person name="Vincze T."/>
            <person name="Grabovich M."/>
            <person name="Anton B.P."/>
            <person name="Dubinina G."/>
            <person name="Orlova M."/>
            <person name="Belousova E."/>
            <person name="Roberts R.J."/>
        </authorList>
    </citation>
    <scope>NUCLEOTIDE SEQUENCE [LARGE SCALE GENOMIC DNA]</scope>
    <source>
        <strain evidence="16">D3</strain>
    </source>
</reference>
<dbReference type="EC" id="2.7.13.3" evidence="3"/>
<evidence type="ECO:0000256" key="10">
    <source>
        <dbReference type="SAM" id="Phobius"/>
    </source>
</evidence>
<keyword evidence="4 8" id="KW-0597">Phosphoprotein</keyword>
<evidence type="ECO:0000259" key="15">
    <source>
        <dbReference type="PROSITE" id="PS50885"/>
    </source>
</evidence>
<name>A0A251X7N0_9GAMM</name>
<keyword evidence="17" id="KW-1185">Reference proteome</keyword>